<keyword evidence="6" id="KW-1185">Reference proteome</keyword>
<dbReference type="CDD" id="cd04301">
    <property type="entry name" value="NAT_SF"/>
    <property type="match status" value="1"/>
</dbReference>
<comment type="caution">
    <text evidence="5">The sequence shown here is derived from an EMBL/GenBank/DDBJ whole genome shotgun (WGS) entry which is preliminary data.</text>
</comment>
<dbReference type="RefSeq" id="WP_225563768.1">
    <property type="nucleotide sequence ID" value="NZ_JAIXCQ010000001.1"/>
</dbReference>
<dbReference type="Proteomes" id="UP001319870">
    <property type="component" value="Unassembled WGS sequence"/>
</dbReference>
<evidence type="ECO:0000313" key="5">
    <source>
        <dbReference type="EMBL" id="MCA5892049.1"/>
    </source>
</evidence>
<feature type="domain" description="N-acetyltransferase" evidence="4">
    <location>
        <begin position="20"/>
        <end position="178"/>
    </location>
</feature>
<dbReference type="PANTHER" id="PTHR43877:SF2">
    <property type="entry name" value="AMINOALKYLPHOSPHONATE N-ACETYLTRANSFERASE-RELATED"/>
    <property type="match status" value="1"/>
</dbReference>
<dbReference type="InterPro" id="IPR000182">
    <property type="entry name" value="GNAT_dom"/>
</dbReference>
<dbReference type="Gene3D" id="3.40.630.30">
    <property type="match status" value="1"/>
</dbReference>
<sequence length="178" mass="19171">MSTMASAPAGLGADPVRRDVEIHDVDWDHPDAVALRTAQEDEMNSRYGGPDDAPAIDPAAVVVVLVARVDGIPVGTGAVRDVSGRDDNRGRGTAHGAATGEVKRLYVAPGHRGSGIARLLMAELERSARRVGFRRFVLETGTAQPEAIALYEAIGYQSIEKYGDHVHEEQQRCYGKRL</sequence>
<name>A0ABS7ZAG7_9MICO</name>
<dbReference type="SUPFAM" id="SSF55729">
    <property type="entry name" value="Acyl-CoA N-acyltransferases (Nat)"/>
    <property type="match status" value="1"/>
</dbReference>
<evidence type="ECO:0000256" key="2">
    <source>
        <dbReference type="ARBA" id="ARBA00023315"/>
    </source>
</evidence>
<reference evidence="5 6" key="1">
    <citation type="submission" date="2021-09" db="EMBL/GenBank/DDBJ databases">
        <title>Isoptericola luteus sp. nov., a novel bacterium isolated from Harbin, the capital city of Heilongjiang province.</title>
        <authorList>
            <person name="Li J."/>
        </authorList>
    </citation>
    <scope>NUCLEOTIDE SEQUENCE [LARGE SCALE GENOMIC DNA]</scope>
    <source>
        <strain evidence="5 6">NEAU-Y5</strain>
    </source>
</reference>
<evidence type="ECO:0000256" key="3">
    <source>
        <dbReference type="SAM" id="MobiDB-lite"/>
    </source>
</evidence>
<evidence type="ECO:0000313" key="6">
    <source>
        <dbReference type="Proteomes" id="UP001319870"/>
    </source>
</evidence>
<dbReference type="InterPro" id="IPR050832">
    <property type="entry name" value="Bact_Acetyltransf"/>
</dbReference>
<dbReference type="EMBL" id="JAIXCQ010000001">
    <property type="protein sequence ID" value="MCA5892049.1"/>
    <property type="molecule type" value="Genomic_DNA"/>
</dbReference>
<evidence type="ECO:0000259" key="4">
    <source>
        <dbReference type="PROSITE" id="PS51186"/>
    </source>
</evidence>
<dbReference type="InterPro" id="IPR016181">
    <property type="entry name" value="Acyl_CoA_acyltransferase"/>
</dbReference>
<gene>
    <name evidence="5" type="ORF">LEP48_01620</name>
</gene>
<keyword evidence="2" id="KW-0012">Acyltransferase</keyword>
<dbReference type="PROSITE" id="PS51186">
    <property type="entry name" value="GNAT"/>
    <property type="match status" value="1"/>
</dbReference>
<keyword evidence="1" id="KW-0808">Transferase</keyword>
<dbReference type="PANTHER" id="PTHR43877">
    <property type="entry name" value="AMINOALKYLPHOSPHONATE N-ACETYLTRANSFERASE-RELATED-RELATED"/>
    <property type="match status" value="1"/>
</dbReference>
<feature type="region of interest" description="Disordered" evidence="3">
    <location>
        <begin position="77"/>
        <end position="96"/>
    </location>
</feature>
<dbReference type="Pfam" id="PF00583">
    <property type="entry name" value="Acetyltransf_1"/>
    <property type="match status" value="1"/>
</dbReference>
<proteinExistence type="predicted"/>
<evidence type="ECO:0000256" key="1">
    <source>
        <dbReference type="ARBA" id="ARBA00022679"/>
    </source>
</evidence>
<organism evidence="5 6">
    <name type="scientific">Isoptericola luteus</name>
    <dbReference type="NCBI Taxonomy" id="2879484"/>
    <lineage>
        <taxon>Bacteria</taxon>
        <taxon>Bacillati</taxon>
        <taxon>Actinomycetota</taxon>
        <taxon>Actinomycetes</taxon>
        <taxon>Micrococcales</taxon>
        <taxon>Promicromonosporaceae</taxon>
        <taxon>Isoptericola</taxon>
    </lineage>
</organism>
<protein>
    <submittedName>
        <fullName evidence="5">GNAT family N-acetyltransferase</fullName>
    </submittedName>
</protein>
<accession>A0ABS7ZAG7</accession>